<dbReference type="PANTHER" id="PTHR43072">
    <property type="entry name" value="N-ACETYLTRANSFERASE"/>
    <property type="match status" value="1"/>
</dbReference>
<feature type="domain" description="N-acetyltransferase" evidence="3">
    <location>
        <begin position="180"/>
        <end position="341"/>
    </location>
</feature>
<organism evidence="4 5">
    <name type="scientific">Leucobacter iarius</name>
    <dbReference type="NCBI Taxonomy" id="333963"/>
    <lineage>
        <taxon>Bacteria</taxon>
        <taxon>Bacillati</taxon>
        <taxon>Actinomycetota</taxon>
        <taxon>Actinomycetes</taxon>
        <taxon>Micrococcales</taxon>
        <taxon>Microbacteriaceae</taxon>
        <taxon>Leucobacter</taxon>
    </lineage>
</organism>
<protein>
    <submittedName>
        <fullName evidence="4">GNAT family N-acetyltransferase</fullName>
    </submittedName>
</protein>
<dbReference type="Proteomes" id="UP001500851">
    <property type="component" value="Unassembled WGS sequence"/>
</dbReference>
<dbReference type="PROSITE" id="PS51186">
    <property type="entry name" value="GNAT"/>
    <property type="match status" value="2"/>
</dbReference>
<keyword evidence="2" id="KW-0012">Acyltransferase</keyword>
<sequence length="341" mass="37853">MKPLRERVSAPDALRLPADVAGVTWRRIAEDDLPLLLELTQACDAVDNPWAVTTAEEFDLWFDDPKLRLDRDSAIALDESGRAVAYGFVGQGDEHESELWIELEGAVHPERRREGIGGALLDWQDERGRRLLSAVDSSLPARLSIGANEGEVGTIALAESRGYGVARWWLELERDLGEPIVERELAPGLVLESYAGNEEATRIARNESFRDHWGSQPVSEREWREHDEQESTRADLSFVVREGEGDASRVLGFALCAVYREDWDARGFSFGYVDGLGVVADARGRGIAKALLARVLRTMRDDGLERAVLDVDSESPTGAVGLYEGVGFETVRRSMTLGREF</sequence>
<dbReference type="Gene3D" id="3.40.630.30">
    <property type="match status" value="1"/>
</dbReference>
<evidence type="ECO:0000256" key="1">
    <source>
        <dbReference type="ARBA" id="ARBA00022679"/>
    </source>
</evidence>
<evidence type="ECO:0000313" key="4">
    <source>
        <dbReference type="EMBL" id="GAA1799866.1"/>
    </source>
</evidence>
<comment type="caution">
    <text evidence="4">The sequence shown here is derived from an EMBL/GenBank/DDBJ whole genome shotgun (WGS) entry which is preliminary data.</text>
</comment>
<dbReference type="InterPro" id="IPR016181">
    <property type="entry name" value="Acyl_CoA_acyltransferase"/>
</dbReference>
<dbReference type="InterPro" id="IPR000182">
    <property type="entry name" value="GNAT_dom"/>
</dbReference>
<dbReference type="Pfam" id="PF00583">
    <property type="entry name" value="Acetyltransf_1"/>
    <property type="match status" value="1"/>
</dbReference>
<accession>A0ABP4Y3M7</accession>
<dbReference type="SUPFAM" id="SSF55729">
    <property type="entry name" value="Acyl-CoA N-acyltransferases (Nat)"/>
    <property type="match status" value="2"/>
</dbReference>
<evidence type="ECO:0000313" key="5">
    <source>
        <dbReference type="Proteomes" id="UP001500851"/>
    </source>
</evidence>
<proteinExistence type="predicted"/>
<evidence type="ECO:0000259" key="3">
    <source>
        <dbReference type="PROSITE" id="PS51186"/>
    </source>
</evidence>
<keyword evidence="5" id="KW-1185">Reference proteome</keyword>
<gene>
    <name evidence="4" type="ORF">GCM10009768_31050</name>
</gene>
<evidence type="ECO:0000256" key="2">
    <source>
        <dbReference type="ARBA" id="ARBA00023315"/>
    </source>
</evidence>
<dbReference type="RefSeq" id="WP_344033539.1">
    <property type="nucleotide sequence ID" value="NZ_BAAAOB010000006.1"/>
</dbReference>
<reference evidence="5" key="1">
    <citation type="journal article" date="2019" name="Int. J. Syst. Evol. Microbiol.">
        <title>The Global Catalogue of Microorganisms (GCM) 10K type strain sequencing project: providing services to taxonomists for standard genome sequencing and annotation.</title>
        <authorList>
            <consortium name="The Broad Institute Genomics Platform"/>
            <consortium name="The Broad Institute Genome Sequencing Center for Infectious Disease"/>
            <person name="Wu L."/>
            <person name="Ma J."/>
        </authorList>
    </citation>
    <scope>NUCLEOTIDE SEQUENCE [LARGE SCALE GENOMIC DNA]</scope>
    <source>
        <strain evidence="5">JCM 14736</strain>
    </source>
</reference>
<dbReference type="PANTHER" id="PTHR43072:SF23">
    <property type="entry name" value="UPF0039 PROTEIN C11D3.02C"/>
    <property type="match status" value="1"/>
</dbReference>
<dbReference type="EMBL" id="BAAAOB010000006">
    <property type="protein sequence ID" value="GAA1799866.1"/>
    <property type="molecule type" value="Genomic_DNA"/>
</dbReference>
<dbReference type="CDD" id="cd04301">
    <property type="entry name" value="NAT_SF"/>
    <property type="match status" value="2"/>
</dbReference>
<feature type="domain" description="N-acetyltransferase" evidence="3">
    <location>
        <begin position="23"/>
        <end position="187"/>
    </location>
</feature>
<keyword evidence="1" id="KW-0808">Transferase</keyword>
<name>A0ABP4Y3M7_9MICO</name>